<name>A0A3S4ZC85_9PLAT</name>
<feature type="region of interest" description="Disordered" evidence="1">
    <location>
        <begin position="1"/>
        <end position="24"/>
    </location>
</feature>
<evidence type="ECO:0000313" key="3">
    <source>
        <dbReference type="Proteomes" id="UP000784294"/>
    </source>
</evidence>
<evidence type="ECO:0000256" key="1">
    <source>
        <dbReference type="SAM" id="MobiDB-lite"/>
    </source>
</evidence>
<dbReference type="Proteomes" id="UP000784294">
    <property type="component" value="Unassembled WGS sequence"/>
</dbReference>
<keyword evidence="3" id="KW-1185">Reference proteome</keyword>
<organism evidence="2 3">
    <name type="scientific">Protopolystoma xenopodis</name>
    <dbReference type="NCBI Taxonomy" id="117903"/>
    <lineage>
        <taxon>Eukaryota</taxon>
        <taxon>Metazoa</taxon>
        <taxon>Spiralia</taxon>
        <taxon>Lophotrochozoa</taxon>
        <taxon>Platyhelminthes</taxon>
        <taxon>Monogenea</taxon>
        <taxon>Polyopisthocotylea</taxon>
        <taxon>Polystomatidea</taxon>
        <taxon>Polystomatidae</taxon>
        <taxon>Protopolystoma</taxon>
    </lineage>
</organism>
<feature type="compositionally biased region" description="Acidic residues" evidence="1">
    <location>
        <begin position="1"/>
        <end position="14"/>
    </location>
</feature>
<reference evidence="2" key="1">
    <citation type="submission" date="2018-11" db="EMBL/GenBank/DDBJ databases">
        <authorList>
            <consortium name="Pathogen Informatics"/>
        </authorList>
    </citation>
    <scope>NUCLEOTIDE SEQUENCE</scope>
</reference>
<dbReference type="OrthoDB" id="10254377at2759"/>
<sequence length="92" mass="10299">MAAFSDDADYDAGETSENVPSPLSDAGNYGLFLSDLTYTNVAHPRVAGQPSSVWTCKINAIIDTINHFQQSEYSKFGSPYVICFRFNHFFYE</sequence>
<protein>
    <submittedName>
        <fullName evidence="2">Uncharacterized protein</fullName>
    </submittedName>
</protein>
<dbReference type="AlphaFoldDB" id="A0A3S4ZC85"/>
<dbReference type="EMBL" id="CAAALY010002547">
    <property type="protein sequence ID" value="VEL07826.1"/>
    <property type="molecule type" value="Genomic_DNA"/>
</dbReference>
<gene>
    <name evidence="2" type="ORF">PXEA_LOCUS1266</name>
</gene>
<proteinExistence type="predicted"/>
<comment type="caution">
    <text evidence="2">The sequence shown here is derived from an EMBL/GenBank/DDBJ whole genome shotgun (WGS) entry which is preliminary data.</text>
</comment>
<accession>A0A3S4ZC85</accession>
<evidence type="ECO:0000313" key="2">
    <source>
        <dbReference type="EMBL" id="VEL07826.1"/>
    </source>
</evidence>